<sequence length="538" mass="57370">MAGTLGISFFAVVASVLLAAAPAEAFVKGNFGCHKVWNGPSADNDIFGCMKDPKRILGDWRSLVMPGLSVVILVGFLLGAPTAFVGTINRRTCCHNCCNPRTKVGYKRSRCCLLLCTGYAALWGIVVTFLVVYGTAKVTSAIPSFINDAARGPLSYFNRSGEAILDHTSDWSTGQRKPTKFTPPIITELSGIHEKASNFMKWTEMNVLVHLDKVTKCSYILGAAVPLIIALIVLLAWFRCCSLKMSYIFVLVCWTVGIIFAALAVAMNIVAYLTTITCGEVELHHHRKPGILQWQAVPWCESNFNPKRMNEEILKEEVVLSQGACGKILSLCDSNESMSDIATTALGFFLKGMKSGNTQTISANTASLPGPVNELLSRGAGAIPSSVTGADLENLKKSVGGLTSLFGSAIGLVASSVLKPIIASSPQNASSENVVLDVLKSGGSDVIQLGKGIFDTLTSVWTEAGSQQPSLQKLLPSFAKRFVGDLSSTRALKCGDGIKTLSDCVTLDGMARFVLTTEVKGALNPCGHQGKPCTLVEC</sequence>
<feature type="non-terminal residue" evidence="3">
    <location>
        <position position="538"/>
    </location>
</feature>
<organism evidence="3">
    <name type="scientific">Trypanosoma vivax (strain Y486)</name>
    <dbReference type="NCBI Taxonomy" id="1055687"/>
    <lineage>
        <taxon>Eukaryota</taxon>
        <taxon>Discoba</taxon>
        <taxon>Euglenozoa</taxon>
        <taxon>Kinetoplastea</taxon>
        <taxon>Metakinetoplastina</taxon>
        <taxon>Trypanosomatida</taxon>
        <taxon>Trypanosomatidae</taxon>
        <taxon>Trypanosoma</taxon>
        <taxon>Duttonella</taxon>
    </lineage>
</organism>
<proteinExistence type="predicted"/>
<keyword evidence="1" id="KW-0812">Transmembrane</keyword>
<evidence type="ECO:0000313" key="3">
    <source>
        <dbReference type="EMBL" id="CCC52689.1"/>
    </source>
</evidence>
<keyword evidence="2" id="KW-0732">Signal</keyword>
<evidence type="ECO:0008006" key="4">
    <source>
        <dbReference type="Google" id="ProtNLM"/>
    </source>
</evidence>
<protein>
    <recommendedName>
        <fullName evidence="4">Transmembrane protein</fullName>
    </recommendedName>
</protein>
<dbReference type="PANTHER" id="PTHR39669">
    <property type="entry name" value="MEMBRANE-ASSOCIATED PROTEIN"/>
    <property type="match status" value="1"/>
</dbReference>
<feature type="chain" id="PRO_5003410482" description="Transmembrane protein" evidence="2">
    <location>
        <begin position="26"/>
        <end position="538"/>
    </location>
</feature>
<name>G0UA57_TRYVY</name>
<feature type="signal peptide" evidence="2">
    <location>
        <begin position="1"/>
        <end position="25"/>
    </location>
</feature>
<keyword evidence="1" id="KW-1133">Transmembrane helix</keyword>
<accession>G0UA57</accession>
<dbReference type="EMBL" id="HE573027">
    <property type="protein sequence ID" value="CCC52689.1"/>
    <property type="molecule type" value="Genomic_DNA"/>
</dbReference>
<evidence type="ECO:0000256" key="1">
    <source>
        <dbReference type="SAM" id="Phobius"/>
    </source>
</evidence>
<feature type="transmembrane region" description="Helical" evidence="1">
    <location>
        <begin position="111"/>
        <end position="133"/>
    </location>
</feature>
<gene>
    <name evidence="3" type="ORF">TVY486_1101740</name>
</gene>
<evidence type="ECO:0000256" key="2">
    <source>
        <dbReference type="SAM" id="SignalP"/>
    </source>
</evidence>
<dbReference type="VEuPathDB" id="TriTrypDB:TvY486_1101740"/>
<keyword evidence="1" id="KW-0472">Membrane</keyword>
<dbReference type="PANTHER" id="PTHR39669:SF2">
    <property type="entry name" value="MEMBRANE-ASSOCIATED PROTEIN"/>
    <property type="match status" value="1"/>
</dbReference>
<feature type="transmembrane region" description="Helical" evidence="1">
    <location>
        <begin position="63"/>
        <end position="85"/>
    </location>
</feature>
<dbReference type="AlphaFoldDB" id="G0UA57"/>
<feature type="transmembrane region" description="Helical" evidence="1">
    <location>
        <begin position="247"/>
        <end position="273"/>
    </location>
</feature>
<reference evidence="3" key="1">
    <citation type="journal article" date="2012" name="Proc. Natl. Acad. Sci. U.S.A.">
        <title>Antigenic diversity is generated by distinct evolutionary mechanisms in African trypanosome species.</title>
        <authorList>
            <person name="Jackson A.P."/>
            <person name="Berry A."/>
            <person name="Aslett M."/>
            <person name="Allison H.C."/>
            <person name="Burton P."/>
            <person name="Vavrova-Anderson J."/>
            <person name="Brown R."/>
            <person name="Browne H."/>
            <person name="Corton N."/>
            <person name="Hauser H."/>
            <person name="Gamble J."/>
            <person name="Gilderthorp R."/>
            <person name="Marcello L."/>
            <person name="McQuillan J."/>
            <person name="Otto T.D."/>
            <person name="Quail M.A."/>
            <person name="Sanders M.J."/>
            <person name="van Tonder A."/>
            <person name="Ginger M.L."/>
            <person name="Field M.C."/>
            <person name="Barry J.D."/>
            <person name="Hertz-Fowler C."/>
            <person name="Berriman M."/>
        </authorList>
    </citation>
    <scope>NUCLEOTIDE SEQUENCE</scope>
    <source>
        <strain evidence="3">Y486</strain>
    </source>
</reference>
<feature type="transmembrane region" description="Helical" evidence="1">
    <location>
        <begin position="219"/>
        <end position="238"/>
    </location>
</feature>